<organism evidence="4 5">
    <name type="scientific">Bifidobacterium hapali</name>
    <dbReference type="NCBI Taxonomy" id="1630172"/>
    <lineage>
        <taxon>Bacteria</taxon>
        <taxon>Bacillati</taxon>
        <taxon>Actinomycetota</taxon>
        <taxon>Actinomycetes</taxon>
        <taxon>Bifidobacteriales</taxon>
        <taxon>Bifidobacteriaceae</taxon>
        <taxon>Bifidobacterium</taxon>
    </lineage>
</organism>
<feature type="compositionally biased region" description="Polar residues" evidence="1">
    <location>
        <begin position="515"/>
        <end position="530"/>
    </location>
</feature>
<comment type="caution">
    <text evidence="4">The sequence shown here is derived from an EMBL/GenBank/DDBJ whole genome shotgun (WGS) entry which is preliminary data.</text>
</comment>
<evidence type="ECO:0000259" key="2">
    <source>
        <dbReference type="Pfam" id="PF18096"/>
    </source>
</evidence>
<dbReference type="InterPro" id="IPR041497">
    <property type="entry name" value="Thump-like"/>
</dbReference>
<feature type="region of interest" description="Disordered" evidence="1">
    <location>
        <begin position="92"/>
        <end position="195"/>
    </location>
</feature>
<dbReference type="Proteomes" id="UP000216074">
    <property type="component" value="Unassembled WGS sequence"/>
</dbReference>
<protein>
    <submittedName>
        <fullName evidence="4">Methyltransferase</fullName>
    </submittedName>
</protein>
<proteinExistence type="predicted"/>
<keyword evidence="4" id="KW-0808">Transferase</keyword>
<dbReference type="Gene3D" id="3.40.50.150">
    <property type="entry name" value="Vaccinia Virus protein VP39"/>
    <property type="match status" value="1"/>
</dbReference>
<evidence type="ECO:0000259" key="3">
    <source>
        <dbReference type="Pfam" id="PF22013"/>
    </source>
</evidence>
<feature type="region of interest" description="Disordered" evidence="1">
    <location>
        <begin position="515"/>
        <end position="534"/>
    </location>
</feature>
<feature type="domain" description="THUMP-like" evidence="2">
    <location>
        <begin position="603"/>
        <end position="674"/>
    </location>
</feature>
<feature type="compositionally biased region" description="Polar residues" evidence="1">
    <location>
        <begin position="133"/>
        <end position="163"/>
    </location>
</feature>
<keyword evidence="5" id="KW-1185">Reference proteome</keyword>
<feature type="compositionally biased region" description="Polar residues" evidence="1">
    <location>
        <begin position="332"/>
        <end position="342"/>
    </location>
</feature>
<evidence type="ECO:0000256" key="1">
    <source>
        <dbReference type="SAM" id="MobiDB-lite"/>
    </source>
</evidence>
<reference evidence="4 5" key="1">
    <citation type="journal article" date="2017" name="BMC Genomics">
        <title>Comparative genomic and phylogenomic analyses of the Bifidobacteriaceae family.</title>
        <authorList>
            <person name="Lugli G.A."/>
            <person name="Milani C."/>
            <person name="Turroni F."/>
            <person name="Duranti S."/>
            <person name="Mancabelli L."/>
            <person name="Mangifesta M."/>
            <person name="Ferrario C."/>
            <person name="Modesto M."/>
            <person name="Mattarelli P."/>
            <person name="Jiri K."/>
            <person name="van Sinderen D."/>
            <person name="Ventura M."/>
        </authorList>
    </citation>
    <scope>NUCLEOTIDE SEQUENCE [LARGE SCALE GENOMIC DNA]</scope>
    <source>
        <strain evidence="4 5">DSM 100202</strain>
    </source>
</reference>
<evidence type="ECO:0000313" key="5">
    <source>
        <dbReference type="Proteomes" id="UP000216074"/>
    </source>
</evidence>
<sequence length="675" mass="72051">MLMSPETAQFVAVHRTEDVRDLALKAKRTDGLDLPFALDQIAGWQTAQTKLPEWAACDGIIYPPHISMEQCSSQFTARYKAEVARRIAAPSELTSSKLPDPAVPSASQTELTEQLTPVTPSTTPVTPEVPVAQNASNELKTSAVPTELGTSSAAKTWETSSEPTVHAAQAAQTVPSEPQTQITTASSAPADTQPQPLPGCLVDLTGGFGVDCSYLARVFEHAIYVERQPHLCELAEHNMRALGLNHVTVVNSDAETILADLRNAHALAQRAESDSASTSSSTPCPQAGADVANTVDHTNDALVADCVAMSSLASCPQTDTDADIDADRAENSHSVSSLSTHFQPGADRSHPATVDEPTGATTPPIPLIFIDPARRDAHGGRTVAIEDCTPNVLALRDQLLAAAPHVMIKLSPMLDWRKAVADFRGAVAEVHIVATGNECKELLLVLDRNRNTHVRVYCVNDSDRLDVDYDLQSNKCTADLTTCAATESSRFFGQFVAISGHDNAAGMTTVATAASQPTAAESSQSSQFAPINNRDDSADAAVAPQLTAEFSRAPQTITYLYEPNATIMKVGCFALIEDHYHVAQIGPNSHLFVSSEPITDFPGRTFAVDTITTLSKRDVKSALAGVTRANIAVRNFPLTVAQLRKKLRLGDGGDVYLFATTLAGAKHVLIRCHKP</sequence>
<name>A0A261G5E3_9BIFI</name>
<dbReference type="Gene3D" id="1.10.10.1110">
    <property type="entry name" value="Methyltransferase PG1098, N-terminal domain"/>
    <property type="match status" value="1"/>
</dbReference>
<dbReference type="Pfam" id="PF18096">
    <property type="entry name" value="Thump_like"/>
    <property type="match status" value="1"/>
</dbReference>
<evidence type="ECO:0000313" key="4">
    <source>
        <dbReference type="EMBL" id="OZG66650.1"/>
    </source>
</evidence>
<gene>
    <name evidence="4" type="ORF">BHAP_0059</name>
</gene>
<accession>A0A261G5E3</accession>
<dbReference type="AlphaFoldDB" id="A0A261G5E3"/>
<feature type="compositionally biased region" description="Polar residues" evidence="1">
    <location>
        <begin position="170"/>
        <end position="194"/>
    </location>
</feature>
<dbReference type="GO" id="GO:0032259">
    <property type="term" value="P:methylation"/>
    <property type="evidence" value="ECO:0007669"/>
    <property type="project" value="UniProtKB-KW"/>
</dbReference>
<dbReference type="Pfam" id="PF22013">
    <property type="entry name" value="PG_1098_Fer"/>
    <property type="match status" value="1"/>
</dbReference>
<keyword evidence="4" id="KW-0489">Methyltransferase</keyword>
<feature type="compositionally biased region" description="Polar residues" evidence="1">
    <location>
        <begin position="105"/>
        <end position="115"/>
    </location>
</feature>
<feature type="region of interest" description="Disordered" evidence="1">
    <location>
        <begin position="328"/>
        <end position="366"/>
    </location>
</feature>
<dbReference type="InterPro" id="IPR029063">
    <property type="entry name" value="SAM-dependent_MTases_sf"/>
</dbReference>
<dbReference type="EMBL" id="MWWY01000002">
    <property type="protein sequence ID" value="OZG66650.1"/>
    <property type="molecule type" value="Genomic_DNA"/>
</dbReference>
<dbReference type="SUPFAM" id="SSF53335">
    <property type="entry name" value="S-adenosyl-L-methionine-dependent methyltransferases"/>
    <property type="match status" value="1"/>
</dbReference>
<feature type="domain" description="PG-1098 ferredoxin-like" evidence="3">
    <location>
        <begin position="559"/>
        <end position="602"/>
    </location>
</feature>
<dbReference type="InterPro" id="IPR054168">
    <property type="entry name" value="PG_1098_Fer"/>
</dbReference>
<dbReference type="GO" id="GO:0008168">
    <property type="term" value="F:methyltransferase activity"/>
    <property type="evidence" value="ECO:0007669"/>
    <property type="project" value="UniProtKB-KW"/>
</dbReference>
<feature type="compositionally biased region" description="Low complexity" evidence="1">
    <location>
        <begin position="116"/>
        <end position="131"/>
    </location>
</feature>